<dbReference type="Pfam" id="PF13204">
    <property type="entry name" value="Apiosidase"/>
    <property type="match status" value="1"/>
</dbReference>
<feature type="compositionally biased region" description="Basic and acidic residues" evidence="1">
    <location>
        <begin position="53"/>
        <end position="63"/>
    </location>
</feature>
<evidence type="ECO:0000313" key="7">
    <source>
        <dbReference type="EMBL" id="QDU89990.1"/>
    </source>
</evidence>
<feature type="domain" description="Gylcosyl hydrolase 115 C-terminal" evidence="6">
    <location>
        <begin position="104"/>
        <end position="233"/>
    </location>
</feature>
<feature type="region of interest" description="Disordered" evidence="1">
    <location>
        <begin position="456"/>
        <end position="484"/>
    </location>
</feature>
<dbReference type="AlphaFoldDB" id="A0A518DEU0"/>
<dbReference type="InterPro" id="IPR041437">
    <property type="entry name" value="GH115_C"/>
</dbReference>
<evidence type="ECO:0000313" key="8">
    <source>
        <dbReference type="Proteomes" id="UP000317429"/>
    </source>
</evidence>
<dbReference type="Gene3D" id="2.60.120.1620">
    <property type="match status" value="1"/>
</dbReference>
<feature type="region of interest" description="Disordered" evidence="1">
    <location>
        <begin position="53"/>
        <end position="82"/>
    </location>
</feature>
<evidence type="ECO:0000256" key="1">
    <source>
        <dbReference type="SAM" id="MobiDB-lite"/>
    </source>
</evidence>
<dbReference type="EMBL" id="CP036291">
    <property type="protein sequence ID" value="QDU89990.1"/>
    <property type="molecule type" value="Genomic_DNA"/>
</dbReference>
<keyword evidence="8" id="KW-1185">Reference proteome</keyword>
<feature type="signal peptide" evidence="2">
    <location>
        <begin position="1"/>
        <end position="20"/>
    </location>
</feature>
<sequence length="1077" mass="117845" precursor="true">MRAFRFGALAVLLLAGRCWAADATAPIAEGVVFEERYGVLAIEAEHFASQSKTDTRAWHRTTTEDSADAHASAGRDVDPSHAAGASGGAYLEILPDTRANHDEKLIPGENFSPTPGEHAVLTYKTYFNTPGRYYVWARAYSTGPEDNGIHFGLDGQWPATGQRWQTVAKNKWHWESKQRTEEEHTGVPFLLYLDIEQPGEHELMVSMREDGFELDKIVLTTQREEARPDGVGPDPVVRAGKAPAAYPFRKPQQSAVAAQKAFPAHWGEPPAVQTRDLQPLPGGYGQGSGTLAEWIQENLDNDRAAVTLTIEANEFPTQGAGYYLDRGQWMAINPETNKEATAETAFAFPNGLYDVTLQAVGESDGQSTYLVLVNDEPIGDFRCPLSQETFEEAPKYAVTWKNVPVNSGDVVKVSSAIASADGKEYSRARWARLVFKPANEATVAAVAAIAPKKAEAAAPAKRVNKGPRGERGDGSVSVSGEPKQWHKVTLTLDGPFANEADSAPNPHTDIRFDAVFTHESGGPSYRVPGYFAADGDAGNTSAQAGTKWRVHFAPDKVGKWNYQLEMARGPGAALDGGGKAMPRFDGKKGQIEIAASDKSGRDFRGQGRLNYVGGPYLKFAGSGKPFVKAGADAPETLLAYTDFDDTTAHKGSVPLKTWKAHEQDYRTGDPSWKDGKGKGLIGALNYLASKGLNAFSFLPYNAGGDGDNVWPFASREDKLHYDCSKLDQWGVVFDHGTAQGLFLHFKLQENEMDDDRRGHDADSSGAGVAESLDGGKLGPERKLYCRQMIARFGHNLALNWNIGEENTQSTQEIKDMASYLDKTDPYKHPVVIHTFPNQQDKVYKPLLGDASKLAGASLQNSWNDVHHLTKKWVDASREAGKPWVVANDEQGPASDGVPSDPGYEGKDGVVRQGKSSYNLDDIRKHTLWGNLMAGGAGVEYYFGYKQPQNDLVCEDYRSRDKSWDYCRIALEFFGRDDIPLTEMTCLDELVGNPKHDNSRYCFAKPGELYLVYLPKSEQAKLDLSGQSGEFSVRWFNPRTGGELVQGAVDSVKGGGEVSLGQPPKQSSEDWLAVVRKK</sequence>
<feature type="chain" id="PRO_5021806889" description="DUF5060 domain-containing protein" evidence="2">
    <location>
        <begin position="21"/>
        <end position="1077"/>
    </location>
</feature>
<evidence type="ECO:0000256" key="2">
    <source>
        <dbReference type="SAM" id="SignalP"/>
    </source>
</evidence>
<reference evidence="7 8" key="1">
    <citation type="submission" date="2019-02" db="EMBL/GenBank/DDBJ databases">
        <title>Deep-cultivation of Planctomycetes and their phenomic and genomic characterization uncovers novel biology.</title>
        <authorList>
            <person name="Wiegand S."/>
            <person name="Jogler M."/>
            <person name="Boedeker C."/>
            <person name="Pinto D."/>
            <person name="Vollmers J."/>
            <person name="Rivas-Marin E."/>
            <person name="Kohn T."/>
            <person name="Peeters S.H."/>
            <person name="Heuer A."/>
            <person name="Rast P."/>
            <person name="Oberbeckmann S."/>
            <person name="Bunk B."/>
            <person name="Jeske O."/>
            <person name="Meyerdierks A."/>
            <person name="Storesund J.E."/>
            <person name="Kallscheuer N."/>
            <person name="Luecker S."/>
            <person name="Lage O.M."/>
            <person name="Pohl T."/>
            <person name="Merkel B.J."/>
            <person name="Hornburger P."/>
            <person name="Mueller R.-W."/>
            <person name="Bruemmer F."/>
            <person name="Labrenz M."/>
            <person name="Spormann A.M."/>
            <person name="Op den Camp H."/>
            <person name="Overmann J."/>
            <person name="Amann R."/>
            <person name="Jetten M.S.M."/>
            <person name="Mascher T."/>
            <person name="Medema M.H."/>
            <person name="Devos D.P."/>
            <person name="Kaster A.-K."/>
            <person name="Ovreas L."/>
            <person name="Rohde M."/>
            <person name="Galperin M.Y."/>
            <person name="Jogler C."/>
        </authorList>
    </citation>
    <scope>NUCLEOTIDE SEQUENCE [LARGE SCALE GENOMIC DNA]</scope>
    <source>
        <strain evidence="7 8">Pla175</strain>
    </source>
</reference>
<dbReference type="InterPro" id="IPR025277">
    <property type="entry name" value="Apiosidase-like_cat_dom"/>
</dbReference>
<dbReference type="Proteomes" id="UP000317429">
    <property type="component" value="Chromosome"/>
</dbReference>
<dbReference type="Gene3D" id="2.60.40.10">
    <property type="entry name" value="Immunoglobulins"/>
    <property type="match status" value="1"/>
</dbReference>
<dbReference type="PANTHER" id="PTHR37836">
    <property type="entry name" value="LMO1036 PROTEIN"/>
    <property type="match status" value="1"/>
</dbReference>
<dbReference type="RefSeq" id="WP_145287610.1">
    <property type="nucleotide sequence ID" value="NZ_CP036291.1"/>
</dbReference>
<feature type="domain" description="DUF5060" evidence="5">
    <location>
        <begin position="483"/>
        <end position="565"/>
    </location>
</feature>
<evidence type="ECO:0000259" key="3">
    <source>
        <dbReference type="Pfam" id="PF12904"/>
    </source>
</evidence>
<feature type="region of interest" description="Disordered" evidence="1">
    <location>
        <begin position="886"/>
        <end position="910"/>
    </location>
</feature>
<evidence type="ECO:0000259" key="6">
    <source>
        <dbReference type="Pfam" id="PF17829"/>
    </source>
</evidence>
<dbReference type="Gene3D" id="3.20.20.80">
    <property type="entry name" value="Glycosidases"/>
    <property type="match status" value="1"/>
</dbReference>
<dbReference type="Pfam" id="PF17829">
    <property type="entry name" value="GH115_C"/>
    <property type="match status" value="1"/>
</dbReference>
<dbReference type="OrthoDB" id="246387at2"/>
<proteinExistence type="predicted"/>
<accession>A0A518DEU0</accession>
<feature type="compositionally biased region" description="Basic and acidic residues" evidence="1">
    <location>
        <begin position="753"/>
        <end position="762"/>
    </location>
</feature>
<dbReference type="PANTHER" id="PTHR37836:SF2">
    <property type="entry name" value="DUF4038 DOMAIN-CONTAINING PROTEIN"/>
    <property type="match status" value="1"/>
</dbReference>
<dbReference type="InterPro" id="IPR024749">
    <property type="entry name" value="Collagen-bd_put"/>
</dbReference>
<evidence type="ECO:0000259" key="5">
    <source>
        <dbReference type="Pfam" id="PF16586"/>
    </source>
</evidence>
<dbReference type="Pfam" id="PF12904">
    <property type="entry name" value="Collagen_bind_2"/>
    <property type="match status" value="1"/>
</dbReference>
<name>A0A518DEU0_9BACT</name>
<organism evidence="7 8">
    <name type="scientific">Pirellulimonas nuda</name>
    <dbReference type="NCBI Taxonomy" id="2528009"/>
    <lineage>
        <taxon>Bacteria</taxon>
        <taxon>Pseudomonadati</taxon>
        <taxon>Planctomycetota</taxon>
        <taxon>Planctomycetia</taxon>
        <taxon>Pirellulales</taxon>
        <taxon>Lacipirellulaceae</taxon>
        <taxon>Pirellulimonas</taxon>
    </lineage>
</organism>
<evidence type="ECO:0008006" key="9">
    <source>
        <dbReference type="Google" id="ProtNLM"/>
    </source>
</evidence>
<keyword evidence="2" id="KW-0732">Signal</keyword>
<gene>
    <name evidence="7" type="ORF">Pla175_33890</name>
</gene>
<feature type="region of interest" description="Disordered" evidence="1">
    <location>
        <begin position="1054"/>
        <end position="1077"/>
    </location>
</feature>
<feature type="domain" description="Putative collagen-binding" evidence="3">
    <location>
        <begin position="989"/>
        <end position="1074"/>
    </location>
</feature>
<dbReference type="Pfam" id="PF16586">
    <property type="entry name" value="DUF5060"/>
    <property type="match status" value="1"/>
</dbReference>
<dbReference type="InterPro" id="IPR032260">
    <property type="entry name" value="DUF5060"/>
</dbReference>
<protein>
    <recommendedName>
        <fullName evidence="9">DUF5060 domain-containing protein</fullName>
    </recommendedName>
</protein>
<evidence type="ECO:0000259" key="4">
    <source>
        <dbReference type="Pfam" id="PF13204"/>
    </source>
</evidence>
<dbReference type="KEGG" id="pnd:Pla175_33890"/>
<dbReference type="InterPro" id="IPR013783">
    <property type="entry name" value="Ig-like_fold"/>
</dbReference>
<feature type="region of interest" description="Disordered" evidence="1">
    <location>
        <begin position="753"/>
        <end position="773"/>
    </location>
</feature>
<feature type="domain" description="Apiosidase-like catalytic" evidence="4">
    <location>
        <begin position="782"/>
        <end position="940"/>
    </location>
</feature>